<dbReference type="Proteomes" id="UP001152523">
    <property type="component" value="Unassembled WGS sequence"/>
</dbReference>
<evidence type="ECO:0000259" key="1">
    <source>
        <dbReference type="Pfam" id="PF13456"/>
    </source>
</evidence>
<dbReference type="InterPro" id="IPR036397">
    <property type="entry name" value="RNaseH_sf"/>
</dbReference>
<dbReference type="SUPFAM" id="SSF53098">
    <property type="entry name" value="Ribonuclease H-like"/>
    <property type="match status" value="1"/>
</dbReference>
<sequence>MLDEISLKMQHKESFKEFFFDTVAAQPSGKLQVFAMTLWSIWRRRNLLYWEGTRELTQQTIQRGAEVLNAWKGAQLLKDTPVAAPRVEQWTAPPPGYIKCNVDAALFDNGRRSGCGVCARDCRGRYIMARTEWWNTTFSPEEAEAWALRQAMTWMITKRYTRVIFESDCKRLVDDIRADRDIHLEYGSLVDDCRLLLKSNNEFQVVFTRRQANNSAHALARVSINHASPKEFSFIPHCILHIINDEMN</sequence>
<name>A0AAV0E1N2_9ASTE</name>
<evidence type="ECO:0000313" key="3">
    <source>
        <dbReference type="Proteomes" id="UP001152523"/>
    </source>
</evidence>
<organism evidence="2 3">
    <name type="scientific">Cuscuta epithymum</name>
    <dbReference type="NCBI Taxonomy" id="186058"/>
    <lineage>
        <taxon>Eukaryota</taxon>
        <taxon>Viridiplantae</taxon>
        <taxon>Streptophyta</taxon>
        <taxon>Embryophyta</taxon>
        <taxon>Tracheophyta</taxon>
        <taxon>Spermatophyta</taxon>
        <taxon>Magnoliopsida</taxon>
        <taxon>eudicotyledons</taxon>
        <taxon>Gunneridae</taxon>
        <taxon>Pentapetalae</taxon>
        <taxon>asterids</taxon>
        <taxon>lamiids</taxon>
        <taxon>Solanales</taxon>
        <taxon>Convolvulaceae</taxon>
        <taxon>Cuscuteae</taxon>
        <taxon>Cuscuta</taxon>
        <taxon>Cuscuta subgen. Cuscuta</taxon>
    </lineage>
</organism>
<dbReference type="InterPro" id="IPR012337">
    <property type="entry name" value="RNaseH-like_sf"/>
</dbReference>
<dbReference type="InterPro" id="IPR052929">
    <property type="entry name" value="RNase_H-like_EbsB-rel"/>
</dbReference>
<dbReference type="InterPro" id="IPR002156">
    <property type="entry name" value="RNaseH_domain"/>
</dbReference>
<dbReference type="GO" id="GO:0004523">
    <property type="term" value="F:RNA-DNA hybrid ribonuclease activity"/>
    <property type="evidence" value="ECO:0007669"/>
    <property type="project" value="InterPro"/>
</dbReference>
<dbReference type="PANTHER" id="PTHR47074">
    <property type="entry name" value="BNAC02G40300D PROTEIN"/>
    <property type="match status" value="1"/>
</dbReference>
<keyword evidence="3" id="KW-1185">Reference proteome</keyword>
<dbReference type="EMBL" id="CAMAPF010000180">
    <property type="protein sequence ID" value="CAH9111152.1"/>
    <property type="molecule type" value="Genomic_DNA"/>
</dbReference>
<reference evidence="2" key="1">
    <citation type="submission" date="2022-07" db="EMBL/GenBank/DDBJ databases">
        <authorList>
            <person name="Macas J."/>
            <person name="Novak P."/>
            <person name="Neumann P."/>
        </authorList>
    </citation>
    <scope>NUCLEOTIDE SEQUENCE</scope>
</reference>
<dbReference type="GO" id="GO:0003676">
    <property type="term" value="F:nucleic acid binding"/>
    <property type="evidence" value="ECO:0007669"/>
    <property type="project" value="InterPro"/>
</dbReference>
<dbReference type="Gene3D" id="3.30.420.10">
    <property type="entry name" value="Ribonuclease H-like superfamily/Ribonuclease H"/>
    <property type="match status" value="1"/>
</dbReference>
<accession>A0AAV0E1N2</accession>
<evidence type="ECO:0000313" key="2">
    <source>
        <dbReference type="EMBL" id="CAH9111152.1"/>
    </source>
</evidence>
<feature type="domain" description="RNase H type-1" evidence="1">
    <location>
        <begin position="101"/>
        <end position="221"/>
    </location>
</feature>
<gene>
    <name evidence="2" type="ORF">CEPIT_LOCUS19422</name>
</gene>
<proteinExistence type="predicted"/>
<dbReference type="Pfam" id="PF13456">
    <property type="entry name" value="RVT_3"/>
    <property type="match status" value="1"/>
</dbReference>
<dbReference type="InterPro" id="IPR044730">
    <property type="entry name" value="RNase_H-like_dom_plant"/>
</dbReference>
<protein>
    <recommendedName>
        <fullName evidence="1">RNase H type-1 domain-containing protein</fullName>
    </recommendedName>
</protein>
<dbReference type="AlphaFoldDB" id="A0AAV0E1N2"/>
<dbReference type="CDD" id="cd06222">
    <property type="entry name" value="RNase_H_like"/>
    <property type="match status" value="1"/>
</dbReference>
<dbReference type="PANTHER" id="PTHR47074:SF48">
    <property type="entry name" value="POLYNUCLEOTIDYL TRANSFERASE, RIBONUCLEASE H-LIKE SUPERFAMILY PROTEIN"/>
    <property type="match status" value="1"/>
</dbReference>
<comment type="caution">
    <text evidence="2">The sequence shown here is derived from an EMBL/GenBank/DDBJ whole genome shotgun (WGS) entry which is preliminary data.</text>
</comment>